<dbReference type="InterPro" id="IPR008984">
    <property type="entry name" value="SMAD_FHA_dom_sf"/>
</dbReference>
<sequence>MDEDEQFEEGNLPIDIINSEEDKIPEPEARKEDGKTSQIILMKAQTWDRESHGLYDYESRRVQKFERKVENEGCMVRDKEDVRFWENHHPYDSQEETFLFKLVSKDNKFYVNPINDNPANDRLWLVIRSLRNGYTIQSHDILKLGRMKFKVKEFRSEHEYFEGEHVEKSPHQGFEELHEVQVAESDDIMCRFCWVGEQTEENPIIGSCRCAGSIKYIHFKCLKLWLESKVNKKNDTDCHSTMNWKNFECELCKLPYPYTFMLNGKRWNLVDLKRPSDKDTPYIILESLNSEKNSSRTIHIVTINTEKTAFSLGRGHDSDLRINDISVSRKHANIEYRDGKFMFVDLKSKFGTLALLSDDVELELDNSQTFQIGRTVVTLKAKATQPWKNREKQSEFSLIKPDRSEFLQNTSNLIPSSNSPKSSGNSDDNKNPNCIPTFEANDGGQALEDRQQHIIEIDGKRYLVVQELDPAEENLPEI</sequence>
<dbReference type="PROSITE" id="PS50006">
    <property type="entry name" value="FHA_DOMAIN"/>
    <property type="match status" value="1"/>
</dbReference>
<evidence type="ECO:0000256" key="1">
    <source>
        <dbReference type="ARBA" id="ARBA00022723"/>
    </source>
</evidence>
<name>A0AAD1XAY4_EUPCR</name>
<dbReference type="InterPro" id="IPR000253">
    <property type="entry name" value="FHA_dom"/>
</dbReference>
<dbReference type="AlphaFoldDB" id="A0AAD1XAY4"/>
<feature type="region of interest" description="Disordered" evidence="4">
    <location>
        <begin position="409"/>
        <end position="441"/>
    </location>
</feature>
<dbReference type="InterPro" id="IPR013083">
    <property type="entry name" value="Znf_RING/FYVE/PHD"/>
</dbReference>
<evidence type="ECO:0000256" key="4">
    <source>
        <dbReference type="SAM" id="MobiDB-lite"/>
    </source>
</evidence>
<keyword evidence="8" id="KW-1185">Reference proteome</keyword>
<dbReference type="PANTHER" id="PTHR46210">
    <property type="entry name" value="FHA DOMAIN-CONTAINING PROTEIN"/>
    <property type="match status" value="1"/>
</dbReference>
<dbReference type="PANTHER" id="PTHR46210:SF1">
    <property type="entry name" value="FHA DOMAIN-CONTAINING PROTEIN"/>
    <property type="match status" value="1"/>
</dbReference>
<evidence type="ECO:0000259" key="5">
    <source>
        <dbReference type="PROSITE" id="PS50006"/>
    </source>
</evidence>
<evidence type="ECO:0000259" key="6">
    <source>
        <dbReference type="PROSITE" id="PS51292"/>
    </source>
</evidence>
<evidence type="ECO:0000256" key="3">
    <source>
        <dbReference type="ARBA" id="ARBA00022833"/>
    </source>
</evidence>
<dbReference type="PROSITE" id="PS51292">
    <property type="entry name" value="ZF_RING_CH"/>
    <property type="match status" value="1"/>
</dbReference>
<evidence type="ECO:0000313" key="8">
    <source>
        <dbReference type="Proteomes" id="UP001295684"/>
    </source>
</evidence>
<dbReference type="SUPFAM" id="SSF57850">
    <property type="entry name" value="RING/U-box"/>
    <property type="match status" value="1"/>
</dbReference>
<feature type="region of interest" description="Disordered" evidence="4">
    <location>
        <begin position="1"/>
        <end position="35"/>
    </location>
</feature>
<evidence type="ECO:0000256" key="2">
    <source>
        <dbReference type="ARBA" id="ARBA00022771"/>
    </source>
</evidence>
<reference evidence="7" key="1">
    <citation type="submission" date="2023-07" db="EMBL/GenBank/DDBJ databases">
        <authorList>
            <consortium name="AG Swart"/>
            <person name="Singh M."/>
            <person name="Singh A."/>
            <person name="Seah K."/>
            <person name="Emmerich C."/>
        </authorList>
    </citation>
    <scope>NUCLEOTIDE SEQUENCE</scope>
    <source>
        <strain evidence="7">DP1</strain>
    </source>
</reference>
<accession>A0AAD1XAY4</accession>
<dbReference type="EMBL" id="CAMPGE010004990">
    <property type="protein sequence ID" value="CAI2363840.1"/>
    <property type="molecule type" value="Genomic_DNA"/>
</dbReference>
<dbReference type="SMART" id="SM00744">
    <property type="entry name" value="RINGv"/>
    <property type="match status" value="1"/>
</dbReference>
<comment type="caution">
    <text evidence="7">The sequence shown here is derived from an EMBL/GenBank/DDBJ whole genome shotgun (WGS) entry which is preliminary data.</text>
</comment>
<organism evidence="7 8">
    <name type="scientific">Euplotes crassus</name>
    <dbReference type="NCBI Taxonomy" id="5936"/>
    <lineage>
        <taxon>Eukaryota</taxon>
        <taxon>Sar</taxon>
        <taxon>Alveolata</taxon>
        <taxon>Ciliophora</taxon>
        <taxon>Intramacronucleata</taxon>
        <taxon>Spirotrichea</taxon>
        <taxon>Hypotrichia</taxon>
        <taxon>Euplotida</taxon>
        <taxon>Euplotidae</taxon>
        <taxon>Moneuplotes</taxon>
    </lineage>
</organism>
<dbReference type="CDD" id="cd00060">
    <property type="entry name" value="FHA"/>
    <property type="match status" value="1"/>
</dbReference>
<evidence type="ECO:0000313" key="7">
    <source>
        <dbReference type="EMBL" id="CAI2363840.1"/>
    </source>
</evidence>
<feature type="compositionally biased region" description="Basic and acidic residues" evidence="4">
    <location>
        <begin position="20"/>
        <end position="35"/>
    </location>
</feature>
<dbReference type="Gene3D" id="2.60.200.20">
    <property type="match status" value="1"/>
</dbReference>
<dbReference type="InterPro" id="IPR011016">
    <property type="entry name" value="Znf_RING-CH"/>
</dbReference>
<dbReference type="Pfam" id="PF00498">
    <property type="entry name" value="FHA"/>
    <property type="match status" value="1"/>
</dbReference>
<feature type="domain" description="RING-CH-type" evidence="6">
    <location>
        <begin position="182"/>
        <end position="259"/>
    </location>
</feature>
<feature type="domain" description="FHA" evidence="5">
    <location>
        <begin position="310"/>
        <end position="353"/>
    </location>
</feature>
<proteinExistence type="predicted"/>
<dbReference type="Proteomes" id="UP001295684">
    <property type="component" value="Unassembled WGS sequence"/>
</dbReference>
<dbReference type="Pfam" id="PF12906">
    <property type="entry name" value="RINGv"/>
    <property type="match status" value="1"/>
</dbReference>
<dbReference type="Gene3D" id="3.30.40.10">
    <property type="entry name" value="Zinc/RING finger domain, C3HC4 (zinc finger)"/>
    <property type="match status" value="1"/>
</dbReference>
<dbReference type="GO" id="GO:0008270">
    <property type="term" value="F:zinc ion binding"/>
    <property type="evidence" value="ECO:0007669"/>
    <property type="project" value="UniProtKB-KW"/>
</dbReference>
<feature type="compositionally biased region" description="Low complexity" evidence="4">
    <location>
        <begin position="411"/>
        <end position="426"/>
    </location>
</feature>
<gene>
    <name evidence="7" type="ORF">ECRASSUSDP1_LOCUS5180</name>
</gene>
<keyword evidence="2" id="KW-0863">Zinc-finger</keyword>
<dbReference type="SUPFAM" id="SSF49879">
    <property type="entry name" value="SMAD/FHA domain"/>
    <property type="match status" value="1"/>
</dbReference>
<protein>
    <submittedName>
        <fullName evidence="7">Uncharacterized protein</fullName>
    </submittedName>
</protein>
<keyword evidence="3" id="KW-0862">Zinc</keyword>
<keyword evidence="1" id="KW-0479">Metal-binding</keyword>